<gene>
    <name evidence="1" type="ORF">GPM918_LOCUS16252</name>
    <name evidence="2" type="ORF">SRO942_LOCUS16252</name>
</gene>
<evidence type="ECO:0000313" key="1">
    <source>
        <dbReference type="EMBL" id="CAF1050393.1"/>
    </source>
</evidence>
<evidence type="ECO:0000313" key="2">
    <source>
        <dbReference type="EMBL" id="CAF3820014.1"/>
    </source>
</evidence>
<comment type="caution">
    <text evidence="1">The sequence shown here is derived from an EMBL/GenBank/DDBJ whole genome shotgun (WGS) entry which is preliminary data.</text>
</comment>
<dbReference type="EMBL" id="CAJNOQ010004235">
    <property type="protein sequence ID" value="CAF1050393.1"/>
    <property type="molecule type" value="Genomic_DNA"/>
</dbReference>
<dbReference type="Proteomes" id="UP000681722">
    <property type="component" value="Unassembled WGS sequence"/>
</dbReference>
<keyword evidence="3" id="KW-1185">Reference proteome</keyword>
<sequence length="193" mass="22020">MMKSTAELETLKDLFLNRNDKPKMVLMSSKDIRVKLNLKNYQCGAYGIYKDQYNFVLNEELIQFGQQPIPASNAKSNTKQDYLDECEYYFLSYGLLIAAKIIHELGHMAFKMLGWSHLQQTQGSTPAGKLQCEAGEALELQIFGCKFSHTSPSAQVAREMEVRFVKELIGLNPYLANGQWFKIDKTYISLAQN</sequence>
<reference evidence="1" key="1">
    <citation type="submission" date="2021-02" db="EMBL/GenBank/DDBJ databases">
        <authorList>
            <person name="Nowell W R."/>
        </authorList>
    </citation>
    <scope>NUCLEOTIDE SEQUENCE</scope>
</reference>
<evidence type="ECO:0000313" key="3">
    <source>
        <dbReference type="Proteomes" id="UP000663829"/>
    </source>
</evidence>
<protein>
    <submittedName>
        <fullName evidence="1">Uncharacterized protein</fullName>
    </submittedName>
</protein>
<proteinExistence type="predicted"/>
<dbReference type="AlphaFoldDB" id="A0A814KG54"/>
<dbReference type="EMBL" id="CAJOBC010004235">
    <property type="protein sequence ID" value="CAF3820014.1"/>
    <property type="molecule type" value="Genomic_DNA"/>
</dbReference>
<organism evidence="1 3">
    <name type="scientific">Didymodactylos carnosus</name>
    <dbReference type="NCBI Taxonomy" id="1234261"/>
    <lineage>
        <taxon>Eukaryota</taxon>
        <taxon>Metazoa</taxon>
        <taxon>Spiralia</taxon>
        <taxon>Gnathifera</taxon>
        <taxon>Rotifera</taxon>
        <taxon>Eurotatoria</taxon>
        <taxon>Bdelloidea</taxon>
        <taxon>Philodinida</taxon>
        <taxon>Philodinidae</taxon>
        <taxon>Didymodactylos</taxon>
    </lineage>
</organism>
<accession>A0A814KG54</accession>
<name>A0A814KG54_9BILA</name>
<dbReference type="Proteomes" id="UP000663829">
    <property type="component" value="Unassembled WGS sequence"/>
</dbReference>